<organism evidence="10 11">
    <name type="scientific">Microbacter margulisiae</name>
    <dbReference type="NCBI Taxonomy" id="1350067"/>
    <lineage>
        <taxon>Bacteria</taxon>
        <taxon>Pseudomonadati</taxon>
        <taxon>Bacteroidota</taxon>
        <taxon>Bacteroidia</taxon>
        <taxon>Bacteroidales</taxon>
        <taxon>Porphyromonadaceae</taxon>
        <taxon>Microbacter</taxon>
    </lineage>
</organism>
<evidence type="ECO:0000256" key="3">
    <source>
        <dbReference type="ARBA" id="ARBA00022475"/>
    </source>
</evidence>
<dbReference type="InterPro" id="IPR025857">
    <property type="entry name" value="MacB_PCD"/>
</dbReference>
<keyword evidence="3" id="KW-1003">Cell membrane</keyword>
<name>A0A7W5DSC0_9PORP</name>
<evidence type="ECO:0000313" key="11">
    <source>
        <dbReference type="Proteomes" id="UP000544222"/>
    </source>
</evidence>
<evidence type="ECO:0000256" key="6">
    <source>
        <dbReference type="ARBA" id="ARBA00023136"/>
    </source>
</evidence>
<dbReference type="GO" id="GO:0098797">
    <property type="term" value="C:plasma membrane protein complex"/>
    <property type="evidence" value="ECO:0007669"/>
    <property type="project" value="TreeGrafter"/>
</dbReference>
<keyword evidence="5 7" id="KW-1133">Transmembrane helix</keyword>
<dbReference type="Pfam" id="PF02687">
    <property type="entry name" value="FtsX"/>
    <property type="match status" value="1"/>
</dbReference>
<evidence type="ECO:0000259" key="8">
    <source>
        <dbReference type="Pfam" id="PF02687"/>
    </source>
</evidence>
<dbReference type="PANTHER" id="PTHR30489">
    <property type="entry name" value="LIPOPROTEIN-RELEASING SYSTEM TRANSMEMBRANE PROTEIN LOLE"/>
    <property type="match status" value="1"/>
</dbReference>
<comment type="similarity">
    <text evidence="2">Belongs to the ABC-4 integral membrane protein family. LolC/E subfamily.</text>
</comment>
<comment type="caution">
    <text evidence="10">The sequence shown here is derived from an EMBL/GenBank/DDBJ whole genome shotgun (WGS) entry which is preliminary data.</text>
</comment>
<keyword evidence="6 7" id="KW-0472">Membrane</keyword>
<sequence>MNLALQIARRYLFAKKSHKAINIISAISAMGVIVGTMAIVAVLSVFNGFDHLIEHLFSSFDPDLKIECVQGKVFNVKTPEWNAVRRLPGIAYFDPVVEDNAMLRYKDRQMPATIKGVGSNFQKMTSIDTLLTDGSFTLYDGAFQNGVMGVGLAGALGTVAKSLDPVVIYVPKRTGQINLINPESSFNQATVFVSGTFSMKQAVYDDNYFIISLPLARMLFSYNDSCATAVELKLQSHVYVGETQSEIKKLLGPSFMVLNRFEQQGDYFRIMKIEKWMTYLILSFILLIAVFNIIGSLTMLIIDKKDDIQTLRNLGADNRLIQKIFLLEGWLISVIGAFVGVVLGTLLSFGQEHFGWIKLQGSGFIIQSYPVVVQWTDVLLVFVTVLVMGFLAVLYPVYYLNKEYLKERNGKQDKTINK</sequence>
<dbReference type="InterPro" id="IPR051447">
    <property type="entry name" value="Lipoprotein-release_system"/>
</dbReference>
<accession>A0A7W5DSC0</accession>
<dbReference type="Pfam" id="PF12704">
    <property type="entry name" value="MacB_PCD"/>
    <property type="match status" value="1"/>
</dbReference>
<feature type="domain" description="MacB-like periplasmic core" evidence="9">
    <location>
        <begin position="25"/>
        <end position="249"/>
    </location>
</feature>
<feature type="transmembrane region" description="Helical" evidence="7">
    <location>
        <begin position="276"/>
        <end position="303"/>
    </location>
</feature>
<dbReference type="GO" id="GO:0044874">
    <property type="term" value="P:lipoprotein localization to outer membrane"/>
    <property type="evidence" value="ECO:0007669"/>
    <property type="project" value="TreeGrafter"/>
</dbReference>
<dbReference type="InterPro" id="IPR003838">
    <property type="entry name" value="ABC3_permease_C"/>
</dbReference>
<feature type="domain" description="ABC3 transporter permease C-terminal" evidence="8">
    <location>
        <begin position="280"/>
        <end position="403"/>
    </location>
</feature>
<proteinExistence type="inferred from homology"/>
<gene>
    <name evidence="10" type="ORF">FHX64_002365</name>
</gene>
<keyword evidence="11" id="KW-1185">Reference proteome</keyword>
<dbReference type="EMBL" id="JACHYB010000002">
    <property type="protein sequence ID" value="MBB3188167.1"/>
    <property type="molecule type" value="Genomic_DNA"/>
</dbReference>
<evidence type="ECO:0000313" key="10">
    <source>
        <dbReference type="EMBL" id="MBB3188167.1"/>
    </source>
</evidence>
<reference evidence="10 11" key="1">
    <citation type="submission" date="2020-08" db="EMBL/GenBank/DDBJ databases">
        <title>Genomic Encyclopedia of Type Strains, Phase IV (KMG-IV): sequencing the most valuable type-strain genomes for metagenomic binning, comparative biology and taxonomic classification.</title>
        <authorList>
            <person name="Goeker M."/>
        </authorList>
    </citation>
    <scope>NUCLEOTIDE SEQUENCE [LARGE SCALE GENOMIC DNA]</scope>
    <source>
        <strain evidence="10 11">DSM 27471</strain>
    </source>
</reference>
<evidence type="ECO:0000256" key="1">
    <source>
        <dbReference type="ARBA" id="ARBA00004651"/>
    </source>
</evidence>
<feature type="transmembrane region" description="Helical" evidence="7">
    <location>
        <begin position="378"/>
        <end position="400"/>
    </location>
</feature>
<feature type="transmembrane region" description="Helical" evidence="7">
    <location>
        <begin position="324"/>
        <end position="349"/>
    </location>
</feature>
<protein>
    <submittedName>
        <fullName evidence="10">ABC-type lipoprotein release transport system permease subunit</fullName>
    </submittedName>
</protein>
<dbReference type="AlphaFoldDB" id="A0A7W5DSC0"/>
<comment type="subcellular location">
    <subcellularLocation>
        <location evidence="1">Cell membrane</location>
        <topology evidence="1">Multi-pass membrane protein</topology>
    </subcellularLocation>
</comment>
<dbReference type="Proteomes" id="UP000544222">
    <property type="component" value="Unassembled WGS sequence"/>
</dbReference>
<dbReference type="PANTHER" id="PTHR30489:SF0">
    <property type="entry name" value="LIPOPROTEIN-RELEASING SYSTEM TRANSMEMBRANE PROTEIN LOLE"/>
    <property type="match status" value="1"/>
</dbReference>
<keyword evidence="4 7" id="KW-0812">Transmembrane</keyword>
<evidence type="ECO:0000259" key="9">
    <source>
        <dbReference type="Pfam" id="PF12704"/>
    </source>
</evidence>
<evidence type="ECO:0000256" key="7">
    <source>
        <dbReference type="SAM" id="Phobius"/>
    </source>
</evidence>
<keyword evidence="10" id="KW-0449">Lipoprotein</keyword>
<feature type="transmembrane region" description="Helical" evidence="7">
    <location>
        <begin position="21"/>
        <end position="46"/>
    </location>
</feature>
<evidence type="ECO:0000256" key="2">
    <source>
        <dbReference type="ARBA" id="ARBA00005236"/>
    </source>
</evidence>
<evidence type="ECO:0000256" key="5">
    <source>
        <dbReference type="ARBA" id="ARBA00022989"/>
    </source>
</evidence>
<dbReference type="RefSeq" id="WP_183413945.1">
    <property type="nucleotide sequence ID" value="NZ_JACHYB010000002.1"/>
</dbReference>
<evidence type="ECO:0000256" key="4">
    <source>
        <dbReference type="ARBA" id="ARBA00022692"/>
    </source>
</evidence>